<dbReference type="PANTHER" id="PTHR46268:SF6">
    <property type="entry name" value="UNIVERSAL STRESS PROTEIN UP12"/>
    <property type="match status" value="1"/>
</dbReference>
<comment type="caution">
    <text evidence="3">The sequence shown here is derived from an EMBL/GenBank/DDBJ whole genome shotgun (WGS) entry which is preliminary data.</text>
</comment>
<dbReference type="CDD" id="cd00293">
    <property type="entry name" value="USP-like"/>
    <property type="match status" value="1"/>
</dbReference>
<evidence type="ECO:0000313" key="3">
    <source>
        <dbReference type="EMBL" id="GAH01308.1"/>
    </source>
</evidence>
<feature type="domain" description="UspA" evidence="2">
    <location>
        <begin position="3"/>
        <end position="136"/>
    </location>
</feature>
<proteinExistence type="inferred from homology"/>
<dbReference type="InterPro" id="IPR014729">
    <property type="entry name" value="Rossmann-like_a/b/a_fold"/>
</dbReference>
<protein>
    <recommendedName>
        <fullName evidence="2">UspA domain-containing protein</fullName>
    </recommendedName>
</protein>
<gene>
    <name evidence="3" type="ORF">S01H4_41712</name>
</gene>
<evidence type="ECO:0000259" key="2">
    <source>
        <dbReference type="Pfam" id="PF00582"/>
    </source>
</evidence>
<dbReference type="SUPFAM" id="SSF52402">
    <property type="entry name" value="Adenine nucleotide alpha hydrolases-like"/>
    <property type="match status" value="1"/>
</dbReference>
<dbReference type="Gene3D" id="3.40.50.620">
    <property type="entry name" value="HUPs"/>
    <property type="match status" value="1"/>
</dbReference>
<evidence type="ECO:0000256" key="1">
    <source>
        <dbReference type="ARBA" id="ARBA00008791"/>
    </source>
</evidence>
<accession>X1DY40</accession>
<sequence>MEFRKILVPVIGTEADEEAIRLACRLAKKDKGKICAVYVITLKRTLPLDAEIEPEIKKAEGILDHMEMVAEEEDYEVETDLLQSREAGLAIVDEAVEREADLILMGVIYKKRFGQFSLGSVVPYVLKNAPCRVILYHQYAT</sequence>
<dbReference type="EMBL" id="BART01022835">
    <property type="protein sequence ID" value="GAH01308.1"/>
    <property type="molecule type" value="Genomic_DNA"/>
</dbReference>
<dbReference type="PANTHER" id="PTHR46268">
    <property type="entry name" value="STRESS RESPONSE PROTEIN NHAX"/>
    <property type="match status" value="1"/>
</dbReference>
<dbReference type="Pfam" id="PF00582">
    <property type="entry name" value="Usp"/>
    <property type="match status" value="1"/>
</dbReference>
<dbReference type="InterPro" id="IPR006016">
    <property type="entry name" value="UspA"/>
</dbReference>
<organism evidence="3">
    <name type="scientific">marine sediment metagenome</name>
    <dbReference type="NCBI Taxonomy" id="412755"/>
    <lineage>
        <taxon>unclassified sequences</taxon>
        <taxon>metagenomes</taxon>
        <taxon>ecological metagenomes</taxon>
    </lineage>
</organism>
<comment type="similarity">
    <text evidence="1">Belongs to the universal stress protein A family.</text>
</comment>
<dbReference type="InterPro" id="IPR006015">
    <property type="entry name" value="Universal_stress_UspA"/>
</dbReference>
<reference evidence="3" key="1">
    <citation type="journal article" date="2014" name="Front. Microbiol.">
        <title>High frequency of phylogenetically diverse reductive dehalogenase-homologous genes in deep subseafloor sedimentary metagenomes.</title>
        <authorList>
            <person name="Kawai M."/>
            <person name="Futagami T."/>
            <person name="Toyoda A."/>
            <person name="Takaki Y."/>
            <person name="Nishi S."/>
            <person name="Hori S."/>
            <person name="Arai W."/>
            <person name="Tsubouchi T."/>
            <person name="Morono Y."/>
            <person name="Uchiyama I."/>
            <person name="Ito T."/>
            <person name="Fujiyama A."/>
            <person name="Inagaki F."/>
            <person name="Takami H."/>
        </authorList>
    </citation>
    <scope>NUCLEOTIDE SEQUENCE</scope>
    <source>
        <strain evidence="3">Expedition CK06-06</strain>
    </source>
</reference>
<dbReference type="PRINTS" id="PR01438">
    <property type="entry name" value="UNVRSLSTRESS"/>
</dbReference>
<name>X1DY40_9ZZZZ</name>
<dbReference type="AlphaFoldDB" id="X1DY40"/>